<dbReference type="STRING" id="84724.SAMN04488564_104732"/>
<keyword evidence="2" id="KW-1185">Reference proteome</keyword>
<name>A0A1I6EKM2_9PSEU</name>
<reference evidence="2" key="1">
    <citation type="submission" date="2016-10" db="EMBL/GenBank/DDBJ databases">
        <authorList>
            <person name="Varghese N."/>
            <person name="Submissions S."/>
        </authorList>
    </citation>
    <scope>NUCLEOTIDE SEQUENCE [LARGE SCALE GENOMIC DNA]</scope>
    <source>
        <strain evidence="2">DSM 44232</strain>
    </source>
</reference>
<proteinExistence type="predicted"/>
<dbReference type="RefSeq" id="WP_245822001.1">
    <property type="nucleotide sequence ID" value="NZ_FOYL01000004.1"/>
</dbReference>
<protein>
    <submittedName>
        <fullName evidence="1">Uncharacterized protein</fullName>
    </submittedName>
</protein>
<gene>
    <name evidence="1" type="ORF">SAMN04488564_104732</name>
</gene>
<dbReference type="Proteomes" id="UP000198583">
    <property type="component" value="Unassembled WGS sequence"/>
</dbReference>
<evidence type="ECO:0000313" key="1">
    <source>
        <dbReference type="EMBL" id="SFR18177.1"/>
    </source>
</evidence>
<dbReference type="EMBL" id="FOYL01000004">
    <property type="protein sequence ID" value="SFR18177.1"/>
    <property type="molecule type" value="Genomic_DNA"/>
</dbReference>
<organism evidence="1 2">
    <name type="scientific">Lentzea waywayandensis</name>
    <dbReference type="NCBI Taxonomy" id="84724"/>
    <lineage>
        <taxon>Bacteria</taxon>
        <taxon>Bacillati</taxon>
        <taxon>Actinomycetota</taxon>
        <taxon>Actinomycetes</taxon>
        <taxon>Pseudonocardiales</taxon>
        <taxon>Pseudonocardiaceae</taxon>
        <taxon>Lentzea</taxon>
    </lineage>
</organism>
<dbReference type="AlphaFoldDB" id="A0A1I6EKM2"/>
<evidence type="ECO:0000313" key="2">
    <source>
        <dbReference type="Proteomes" id="UP000198583"/>
    </source>
</evidence>
<accession>A0A1I6EKM2</accession>
<sequence length="153" mass="16922">MGDLRYVRFQAAEPSPSGIRPGVFGLVNGLWRSGRLTEEQESFRRTNGDWYNAAYTDPSTVDPAVYDREINPGAAAWFKTTSTHLIDRVTGYLAILDAHGVQWCRLESDDPGRVVYEDADQVVVVPHSAAALDRQAARHHRADVRDARAASGP</sequence>